<evidence type="ECO:0000259" key="4">
    <source>
        <dbReference type="PROSITE" id="PS51736"/>
    </source>
</evidence>
<keyword evidence="3" id="KW-0175">Coiled coil</keyword>
<dbReference type="SMART" id="SM00857">
    <property type="entry name" value="Resolvase"/>
    <property type="match status" value="1"/>
</dbReference>
<gene>
    <name evidence="5" type="ORF">KY227_004017</name>
</gene>
<dbReference type="GO" id="GO:0000150">
    <property type="term" value="F:DNA strand exchange activity"/>
    <property type="evidence" value="ECO:0007669"/>
    <property type="project" value="InterPro"/>
</dbReference>
<dbReference type="InterPro" id="IPR006119">
    <property type="entry name" value="Resolv_N"/>
</dbReference>
<dbReference type="Pfam" id="PF00239">
    <property type="entry name" value="Resolvase"/>
    <property type="match status" value="1"/>
</dbReference>
<dbReference type="InterPro" id="IPR025827">
    <property type="entry name" value="Zn_ribbon_recom_dom"/>
</dbReference>
<dbReference type="RefSeq" id="WP_019076528.1">
    <property type="nucleotide sequence ID" value="NZ_CAXOKH010000020.1"/>
</dbReference>
<keyword evidence="2" id="KW-0233">DNA recombination</keyword>
<protein>
    <submittedName>
        <fullName evidence="5">Recombinase family protein</fullName>
    </submittedName>
</protein>
<evidence type="ECO:0000256" key="1">
    <source>
        <dbReference type="ARBA" id="ARBA00023125"/>
    </source>
</evidence>
<reference evidence="5" key="1">
    <citation type="submission" date="2021-07" db="EMBL/GenBank/DDBJ databases">
        <authorList>
            <consortium name="Clinical and Environmental Microbiology Branch: Whole genome sequencing antimicrobial resistance pathogens in the healthcare setting"/>
        </authorList>
    </citation>
    <scope>NUCLEOTIDE SEQUENCE</scope>
    <source>
        <strain evidence="5">2021DK-00049</strain>
    </source>
</reference>
<name>A0AAD2XY68_CITFR</name>
<dbReference type="InterPro" id="IPR038109">
    <property type="entry name" value="DNA_bind_recomb_sf"/>
</dbReference>
<dbReference type="PANTHER" id="PTHR30461:SF2">
    <property type="entry name" value="SERINE RECOMBINASE PINE-RELATED"/>
    <property type="match status" value="1"/>
</dbReference>
<dbReference type="InterPro" id="IPR036162">
    <property type="entry name" value="Resolvase-like_N_sf"/>
</dbReference>
<dbReference type="Gene3D" id="3.90.1750.20">
    <property type="entry name" value="Putative Large Serine Recombinase, Chain B, Domain 2"/>
    <property type="match status" value="1"/>
</dbReference>
<accession>A0AAD2XY68</accession>
<dbReference type="GO" id="GO:0003677">
    <property type="term" value="F:DNA binding"/>
    <property type="evidence" value="ECO:0007669"/>
    <property type="project" value="UniProtKB-KW"/>
</dbReference>
<evidence type="ECO:0000256" key="3">
    <source>
        <dbReference type="SAM" id="Coils"/>
    </source>
</evidence>
<dbReference type="InterPro" id="IPR050639">
    <property type="entry name" value="SSR_resolvase"/>
</dbReference>
<organism evidence="5">
    <name type="scientific">Citrobacter freundii</name>
    <dbReference type="NCBI Taxonomy" id="546"/>
    <lineage>
        <taxon>Bacteria</taxon>
        <taxon>Pseudomonadati</taxon>
        <taxon>Pseudomonadota</taxon>
        <taxon>Gammaproteobacteria</taxon>
        <taxon>Enterobacterales</taxon>
        <taxon>Enterobacteriaceae</taxon>
        <taxon>Citrobacter</taxon>
        <taxon>Citrobacter freundii complex</taxon>
    </lineage>
</organism>
<evidence type="ECO:0000256" key="2">
    <source>
        <dbReference type="ARBA" id="ARBA00023172"/>
    </source>
</evidence>
<dbReference type="SUPFAM" id="SSF53041">
    <property type="entry name" value="Resolvase-like"/>
    <property type="match status" value="1"/>
</dbReference>
<dbReference type="EMBL" id="ABBJDF010000025">
    <property type="protein sequence ID" value="EHT9940897.1"/>
    <property type="molecule type" value="Genomic_DNA"/>
</dbReference>
<dbReference type="AlphaFoldDB" id="A0AAD2XY68"/>
<sequence length="583" mass="65265">MKKLYSYIRWSSQKQTVGTSLARQTEAARNYATENGLEYAEIRDAGISAFKGKNITHGALGSFIQAVKDGVIEKDSTIFIENLDRLTRSGVGTAQKLLLDLLDLGLTVVTGMDQRVYTMESANENPTDMLISLLMFSRANEESKTKQNRTNNTARALVARFKQGQPTNIKNMSNDPWWFDSSGSKYEAVKPHPVHWVAAQKAVELFLMGWGCFRVTAYLNSHLDLYPAPKPTKRQIDQGVKKWAVPNLVTMRKNPALMGVKKLTIEGYEHKLDGYYPALVTPEQFARIQDIRTGNKFVQGEQKKMISLLSGLGVLKCGLCGGPMIAYSREGRLRYVCSNGKIQKSSCKVWSVNGSIVENLTARALVYGYTHSILLGNTKTEDLTPLIESKETELGLVKKQLTNQAQAISTIGPIQELIEQVAVLSQREQSLLLELDSLKQKLALQGSENELDELIIKTLSLFSDELLGDVTHTDRMQIREVVRKCLPEITISKLKDKALRIDFRFHDYSHMTFQGVMQGKEKSYTLTRTPHDQLYTKIAAVFSDVLETSLDATDIDGYMAASDRMVAALGLPEPLGRDFFSKR</sequence>
<dbReference type="PANTHER" id="PTHR30461">
    <property type="entry name" value="DNA-INVERTASE FROM LAMBDOID PROPHAGE"/>
    <property type="match status" value="1"/>
</dbReference>
<dbReference type="PROSITE" id="PS51736">
    <property type="entry name" value="RECOMBINASES_3"/>
    <property type="match status" value="1"/>
</dbReference>
<dbReference type="CDD" id="cd00338">
    <property type="entry name" value="Ser_Recombinase"/>
    <property type="match status" value="1"/>
</dbReference>
<dbReference type="Pfam" id="PF13408">
    <property type="entry name" value="Zn_ribbon_recom"/>
    <property type="match status" value="1"/>
</dbReference>
<comment type="caution">
    <text evidence="5">The sequence shown here is derived from an EMBL/GenBank/DDBJ whole genome shotgun (WGS) entry which is preliminary data.</text>
</comment>
<proteinExistence type="predicted"/>
<dbReference type="Pfam" id="PF07508">
    <property type="entry name" value="Recombinase"/>
    <property type="match status" value="1"/>
</dbReference>
<dbReference type="Gene3D" id="3.40.50.1390">
    <property type="entry name" value="Resolvase, N-terminal catalytic domain"/>
    <property type="match status" value="1"/>
</dbReference>
<dbReference type="InterPro" id="IPR011109">
    <property type="entry name" value="DNA_bind_recombinase_dom"/>
</dbReference>
<feature type="coiled-coil region" evidence="3">
    <location>
        <begin position="414"/>
        <end position="441"/>
    </location>
</feature>
<evidence type="ECO:0000313" key="5">
    <source>
        <dbReference type="EMBL" id="EHT9940897.1"/>
    </source>
</evidence>
<keyword evidence="1" id="KW-0238">DNA-binding</keyword>
<feature type="domain" description="Resolvase/invertase-type recombinase catalytic" evidence="4">
    <location>
        <begin position="3"/>
        <end position="164"/>
    </location>
</feature>